<dbReference type="EMBL" id="JAYMGO010000023">
    <property type="protein sequence ID" value="KAL1250283.1"/>
    <property type="molecule type" value="Genomic_DNA"/>
</dbReference>
<sequence>MPLGPLCFEIQRRSAWSSIKTEVSPATAHERYSPCHNGVFARRYVCKPHLKEPNERLKPASLAWAFVHVCQRLRTRRSLARVYPVCVNALLGPGMATDQMDDQTLIIPSRPIPGKAVINFAELHQIGDILYAAHGLQTVIRWGLLC</sequence>
<accession>A0ABR3LBR3</accession>
<protein>
    <submittedName>
        <fullName evidence="1">Uncharacterized protein</fullName>
    </submittedName>
</protein>
<comment type="caution">
    <text evidence="1">The sequence shown here is derived from an EMBL/GenBank/DDBJ whole genome shotgun (WGS) entry which is preliminary data.</text>
</comment>
<organism evidence="1 2">
    <name type="scientific">Cirrhinus molitorella</name>
    <name type="common">mud carp</name>
    <dbReference type="NCBI Taxonomy" id="172907"/>
    <lineage>
        <taxon>Eukaryota</taxon>
        <taxon>Metazoa</taxon>
        <taxon>Chordata</taxon>
        <taxon>Craniata</taxon>
        <taxon>Vertebrata</taxon>
        <taxon>Euteleostomi</taxon>
        <taxon>Actinopterygii</taxon>
        <taxon>Neopterygii</taxon>
        <taxon>Teleostei</taxon>
        <taxon>Ostariophysi</taxon>
        <taxon>Cypriniformes</taxon>
        <taxon>Cyprinidae</taxon>
        <taxon>Labeoninae</taxon>
        <taxon>Labeonini</taxon>
        <taxon>Cirrhinus</taxon>
    </lineage>
</organism>
<evidence type="ECO:0000313" key="1">
    <source>
        <dbReference type="EMBL" id="KAL1250283.1"/>
    </source>
</evidence>
<evidence type="ECO:0000313" key="2">
    <source>
        <dbReference type="Proteomes" id="UP001558613"/>
    </source>
</evidence>
<reference evidence="1 2" key="1">
    <citation type="submission" date="2023-09" db="EMBL/GenBank/DDBJ databases">
        <authorList>
            <person name="Wang M."/>
        </authorList>
    </citation>
    <scope>NUCLEOTIDE SEQUENCE [LARGE SCALE GENOMIC DNA]</scope>
    <source>
        <strain evidence="1">GT-2023</strain>
        <tissue evidence="1">Liver</tissue>
    </source>
</reference>
<gene>
    <name evidence="1" type="ORF">QQF64_021288</name>
</gene>
<keyword evidence="2" id="KW-1185">Reference proteome</keyword>
<name>A0ABR3LBR3_9TELE</name>
<proteinExistence type="predicted"/>
<dbReference type="Proteomes" id="UP001558613">
    <property type="component" value="Unassembled WGS sequence"/>
</dbReference>